<organism evidence="2">
    <name type="scientific">Sesamum radiatum</name>
    <name type="common">Black benniseed</name>
    <dbReference type="NCBI Taxonomy" id="300843"/>
    <lineage>
        <taxon>Eukaryota</taxon>
        <taxon>Viridiplantae</taxon>
        <taxon>Streptophyta</taxon>
        <taxon>Embryophyta</taxon>
        <taxon>Tracheophyta</taxon>
        <taxon>Spermatophyta</taxon>
        <taxon>Magnoliopsida</taxon>
        <taxon>eudicotyledons</taxon>
        <taxon>Gunneridae</taxon>
        <taxon>Pentapetalae</taxon>
        <taxon>asterids</taxon>
        <taxon>lamiids</taxon>
        <taxon>Lamiales</taxon>
        <taxon>Pedaliaceae</taxon>
        <taxon>Sesamum</taxon>
    </lineage>
</organism>
<accession>A0AAW2JSJ3</accession>
<evidence type="ECO:0000256" key="1">
    <source>
        <dbReference type="SAM" id="MobiDB-lite"/>
    </source>
</evidence>
<proteinExistence type="predicted"/>
<gene>
    <name evidence="2" type="ORF">Sradi_6710900</name>
</gene>
<dbReference type="AlphaFoldDB" id="A0AAW2JSJ3"/>
<protein>
    <submittedName>
        <fullName evidence="2">Uncharacterized protein</fullName>
    </submittedName>
</protein>
<name>A0AAW2JSJ3_SESRA</name>
<reference evidence="2" key="2">
    <citation type="journal article" date="2024" name="Plant">
        <title>Genomic evolution and insights into agronomic trait innovations of Sesamum species.</title>
        <authorList>
            <person name="Miao H."/>
            <person name="Wang L."/>
            <person name="Qu L."/>
            <person name="Liu H."/>
            <person name="Sun Y."/>
            <person name="Le M."/>
            <person name="Wang Q."/>
            <person name="Wei S."/>
            <person name="Zheng Y."/>
            <person name="Lin W."/>
            <person name="Duan Y."/>
            <person name="Cao H."/>
            <person name="Xiong S."/>
            <person name="Wang X."/>
            <person name="Wei L."/>
            <person name="Li C."/>
            <person name="Ma Q."/>
            <person name="Ju M."/>
            <person name="Zhao R."/>
            <person name="Li G."/>
            <person name="Mu C."/>
            <person name="Tian Q."/>
            <person name="Mei H."/>
            <person name="Zhang T."/>
            <person name="Gao T."/>
            <person name="Zhang H."/>
        </authorList>
    </citation>
    <scope>NUCLEOTIDE SEQUENCE</scope>
    <source>
        <strain evidence="2">G02</strain>
    </source>
</reference>
<sequence length="76" mass="8819">MPTMEQKQIIDNYNNHDHDSYKGVGVHSQVRKIKQEMEKKVLQQPEARPALHEITRQHHRSRSPLGLAERPISVGN</sequence>
<dbReference type="PANTHER" id="PTHR34780:SF2">
    <property type="entry name" value="GENOME ASSEMBLY, CHROMOSOME: A02"/>
    <property type="match status" value="1"/>
</dbReference>
<reference evidence="2" key="1">
    <citation type="submission" date="2020-06" db="EMBL/GenBank/DDBJ databases">
        <authorList>
            <person name="Li T."/>
            <person name="Hu X."/>
            <person name="Zhang T."/>
            <person name="Song X."/>
            <person name="Zhang H."/>
            <person name="Dai N."/>
            <person name="Sheng W."/>
            <person name="Hou X."/>
            <person name="Wei L."/>
        </authorList>
    </citation>
    <scope>NUCLEOTIDE SEQUENCE</scope>
    <source>
        <strain evidence="2">G02</strain>
        <tissue evidence="2">Leaf</tissue>
    </source>
</reference>
<evidence type="ECO:0000313" key="2">
    <source>
        <dbReference type="EMBL" id="KAL0296588.1"/>
    </source>
</evidence>
<dbReference type="PANTHER" id="PTHR34780">
    <property type="entry name" value="OS08G0427800 PROTEIN"/>
    <property type="match status" value="1"/>
</dbReference>
<dbReference type="EMBL" id="JACGWJ010000032">
    <property type="protein sequence ID" value="KAL0296588.1"/>
    <property type="molecule type" value="Genomic_DNA"/>
</dbReference>
<feature type="region of interest" description="Disordered" evidence="1">
    <location>
        <begin position="41"/>
        <end position="76"/>
    </location>
</feature>
<comment type="caution">
    <text evidence="2">The sequence shown here is derived from an EMBL/GenBank/DDBJ whole genome shotgun (WGS) entry which is preliminary data.</text>
</comment>